<dbReference type="AlphaFoldDB" id="A0A8J7YJH6"/>
<evidence type="ECO:0000313" key="2">
    <source>
        <dbReference type="EMBL" id="MBX8631369.1"/>
    </source>
</evidence>
<dbReference type="InterPro" id="IPR029058">
    <property type="entry name" value="AB_hydrolase_fold"/>
</dbReference>
<evidence type="ECO:0000259" key="1">
    <source>
        <dbReference type="Pfam" id="PF00561"/>
    </source>
</evidence>
<dbReference type="GO" id="GO:0016787">
    <property type="term" value="F:hydrolase activity"/>
    <property type="evidence" value="ECO:0007669"/>
    <property type="project" value="UniProtKB-KW"/>
</dbReference>
<accession>A0A8J7YJH6</accession>
<dbReference type="InterPro" id="IPR050266">
    <property type="entry name" value="AB_hydrolase_sf"/>
</dbReference>
<dbReference type="Proteomes" id="UP000716004">
    <property type="component" value="Unassembled WGS sequence"/>
</dbReference>
<feature type="domain" description="AB hydrolase-1" evidence="1">
    <location>
        <begin position="39"/>
        <end position="132"/>
    </location>
</feature>
<gene>
    <name evidence="2" type="ORF">J9259_02440</name>
</gene>
<dbReference type="GO" id="GO:0016020">
    <property type="term" value="C:membrane"/>
    <property type="evidence" value="ECO:0007669"/>
    <property type="project" value="TreeGrafter"/>
</dbReference>
<dbReference type="InterPro" id="IPR000073">
    <property type="entry name" value="AB_hydrolase_1"/>
</dbReference>
<protein>
    <submittedName>
        <fullName evidence="2">Alpha/beta hydrolase</fullName>
    </submittedName>
</protein>
<dbReference type="PANTHER" id="PTHR43798">
    <property type="entry name" value="MONOACYLGLYCEROL LIPASE"/>
    <property type="match status" value="1"/>
</dbReference>
<comment type="caution">
    <text evidence="2">The sequence shown here is derived from an EMBL/GenBank/DDBJ whole genome shotgun (WGS) entry which is preliminary data.</text>
</comment>
<evidence type="ECO:0000313" key="3">
    <source>
        <dbReference type="Proteomes" id="UP000716004"/>
    </source>
</evidence>
<dbReference type="SUPFAM" id="SSF53474">
    <property type="entry name" value="alpha/beta-Hydrolases"/>
    <property type="match status" value="1"/>
</dbReference>
<name>A0A8J7YJH6_9ARCH</name>
<dbReference type="Pfam" id="PF00561">
    <property type="entry name" value="Abhydrolase_1"/>
    <property type="match status" value="1"/>
</dbReference>
<dbReference type="Gene3D" id="3.40.50.1820">
    <property type="entry name" value="alpha/beta hydrolase"/>
    <property type="match status" value="2"/>
</dbReference>
<organism evidence="2 3">
    <name type="scientific">Candidatus Sysuiplasma superficiale</name>
    <dbReference type="NCBI Taxonomy" id="2823368"/>
    <lineage>
        <taxon>Archaea</taxon>
        <taxon>Methanobacteriati</taxon>
        <taxon>Thermoplasmatota</taxon>
        <taxon>Thermoplasmata</taxon>
        <taxon>Candidatus Sysuiplasmatales</taxon>
        <taxon>Candidatus Sysuiplasmataceae</taxon>
        <taxon>Candidatus Sysuiplasma</taxon>
    </lineage>
</organism>
<reference evidence="2" key="1">
    <citation type="submission" date="2021-04" db="EMBL/GenBank/DDBJ databases">
        <title>Genomic insights into ecological role and evolution of a novel Thermoplasmata order Candidatus Sysuiplasmatales.</title>
        <authorList>
            <person name="Yuan Y."/>
        </authorList>
    </citation>
    <scope>NUCLEOTIDE SEQUENCE</scope>
    <source>
        <strain evidence="2">YP2-bin.285</strain>
    </source>
</reference>
<keyword evidence="2" id="KW-0378">Hydrolase</keyword>
<sequence length="216" mass="23300">MHERGGLSAESVPGRDNIRVHTKALGSIGILDKGSGINLVLLHGWNAHSGTWSRISGLLTSRFRIIAPSFPPHFGSFEETPVKQYTDALEELLSALDVTRAILTGHSLGGLIALNYLRRKPEVVGAIVLEDTAGFDAEDGLITSGMEYADFISEKGVRTLIIWGEDDPIIPACVGKSIHSAISGSSYFELSGAGHVPHWRKPEAFANLLIRFVSSL</sequence>
<dbReference type="EMBL" id="JAGVSJ010000003">
    <property type="protein sequence ID" value="MBX8631369.1"/>
    <property type="molecule type" value="Genomic_DNA"/>
</dbReference>
<dbReference type="PANTHER" id="PTHR43798:SF33">
    <property type="entry name" value="HYDROLASE, PUTATIVE (AFU_ORTHOLOGUE AFUA_2G14860)-RELATED"/>
    <property type="match status" value="1"/>
</dbReference>
<proteinExistence type="predicted"/>